<evidence type="ECO:0000256" key="4">
    <source>
        <dbReference type="ARBA" id="ARBA00022827"/>
    </source>
</evidence>
<dbReference type="GO" id="GO:0005737">
    <property type="term" value="C:cytoplasm"/>
    <property type="evidence" value="ECO:0007669"/>
    <property type="project" value="TreeGrafter"/>
</dbReference>
<keyword evidence="5" id="KW-0560">Oxidoreductase</keyword>
<reference evidence="7 8" key="1">
    <citation type="submission" date="2020-07" db="EMBL/GenBank/DDBJ databases">
        <title>Comparative genomics of pyrophilous fungi reveals a link between fire events and developmental genes.</title>
        <authorList>
            <consortium name="DOE Joint Genome Institute"/>
            <person name="Steindorff A.S."/>
            <person name="Carver A."/>
            <person name="Calhoun S."/>
            <person name="Stillman K."/>
            <person name="Liu H."/>
            <person name="Lipzen A."/>
            <person name="Pangilinan J."/>
            <person name="Labutti K."/>
            <person name="Bruns T.D."/>
            <person name="Grigoriev I.V."/>
        </authorList>
    </citation>
    <scope>NUCLEOTIDE SEQUENCE [LARGE SCALE GENOMIC DNA]</scope>
    <source>
        <strain evidence="7 8">CBS 144469</strain>
    </source>
</reference>
<dbReference type="OrthoDB" id="2015447at2759"/>
<dbReference type="AlphaFoldDB" id="A0A8H6I0C0"/>
<comment type="cofactor">
    <cofactor evidence="1">
        <name>FAD</name>
        <dbReference type="ChEBI" id="CHEBI:57692"/>
    </cofactor>
</comment>
<organism evidence="7 8">
    <name type="scientific">Ephemerocybe angulata</name>
    <dbReference type="NCBI Taxonomy" id="980116"/>
    <lineage>
        <taxon>Eukaryota</taxon>
        <taxon>Fungi</taxon>
        <taxon>Dikarya</taxon>
        <taxon>Basidiomycota</taxon>
        <taxon>Agaricomycotina</taxon>
        <taxon>Agaricomycetes</taxon>
        <taxon>Agaricomycetidae</taxon>
        <taxon>Agaricales</taxon>
        <taxon>Agaricineae</taxon>
        <taxon>Psathyrellaceae</taxon>
        <taxon>Ephemerocybe</taxon>
    </lineage>
</organism>
<accession>A0A8H6I0C0</accession>
<keyword evidence="4" id="KW-0274">FAD</keyword>
<dbReference type="SUPFAM" id="SSF51971">
    <property type="entry name" value="Nucleotide-binding domain"/>
    <property type="match status" value="1"/>
</dbReference>
<dbReference type="InterPro" id="IPR006076">
    <property type="entry name" value="FAD-dep_OxRdtase"/>
</dbReference>
<evidence type="ECO:0000256" key="5">
    <source>
        <dbReference type="ARBA" id="ARBA00023002"/>
    </source>
</evidence>
<gene>
    <name evidence="7" type="ORF">DFP72DRAFT_1067398</name>
</gene>
<proteinExistence type="inferred from homology"/>
<dbReference type="Pfam" id="PF01266">
    <property type="entry name" value="DAO"/>
    <property type="match status" value="1"/>
</dbReference>
<comment type="caution">
    <text evidence="7">The sequence shown here is derived from an EMBL/GenBank/DDBJ whole genome shotgun (WGS) entry which is preliminary data.</text>
</comment>
<dbReference type="Gene3D" id="3.30.9.10">
    <property type="entry name" value="D-Amino Acid Oxidase, subunit A, domain 2"/>
    <property type="match status" value="1"/>
</dbReference>
<dbReference type="PANTHER" id="PTHR11530">
    <property type="entry name" value="D-AMINO ACID OXIDASE"/>
    <property type="match status" value="1"/>
</dbReference>
<evidence type="ECO:0000259" key="6">
    <source>
        <dbReference type="Pfam" id="PF01266"/>
    </source>
</evidence>
<evidence type="ECO:0000256" key="1">
    <source>
        <dbReference type="ARBA" id="ARBA00001974"/>
    </source>
</evidence>
<dbReference type="InterPro" id="IPR023209">
    <property type="entry name" value="DAO"/>
</dbReference>
<dbReference type="Gene3D" id="3.40.50.720">
    <property type="entry name" value="NAD(P)-binding Rossmann-like Domain"/>
    <property type="match status" value="1"/>
</dbReference>
<comment type="similarity">
    <text evidence="2">Belongs to the DAMOX/DASOX family.</text>
</comment>
<feature type="domain" description="FAD dependent oxidoreductase" evidence="6">
    <location>
        <begin position="6"/>
        <end position="349"/>
    </location>
</feature>
<evidence type="ECO:0000313" key="7">
    <source>
        <dbReference type="EMBL" id="KAF6755592.1"/>
    </source>
</evidence>
<protein>
    <recommendedName>
        <fullName evidence="6">FAD dependent oxidoreductase domain-containing protein</fullName>
    </recommendedName>
</protein>
<dbReference type="GO" id="GO:0019478">
    <property type="term" value="P:D-amino acid catabolic process"/>
    <property type="evidence" value="ECO:0007669"/>
    <property type="project" value="TreeGrafter"/>
</dbReference>
<dbReference type="GO" id="GO:0003884">
    <property type="term" value="F:D-amino-acid oxidase activity"/>
    <property type="evidence" value="ECO:0007669"/>
    <property type="project" value="InterPro"/>
</dbReference>
<keyword evidence="8" id="KW-1185">Reference proteome</keyword>
<name>A0A8H6I0C0_9AGAR</name>
<dbReference type="GO" id="GO:0071949">
    <property type="term" value="F:FAD binding"/>
    <property type="evidence" value="ECO:0007669"/>
    <property type="project" value="InterPro"/>
</dbReference>
<evidence type="ECO:0000256" key="2">
    <source>
        <dbReference type="ARBA" id="ARBA00006730"/>
    </source>
</evidence>
<dbReference type="PANTHER" id="PTHR11530:SF11">
    <property type="entry name" value="D-ASPARTATE OXIDASE"/>
    <property type="match status" value="1"/>
</dbReference>
<evidence type="ECO:0000313" key="8">
    <source>
        <dbReference type="Proteomes" id="UP000521943"/>
    </source>
</evidence>
<dbReference type="EMBL" id="JACGCI010000029">
    <property type="protein sequence ID" value="KAF6755592.1"/>
    <property type="molecule type" value="Genomic_DNA"/>
</dbReference>
<sequence length="369" mass="41037">MDEIEHVIIIGAGFNALMCALEAQQQRPLNRQVDIIAEVIPSDPSPARWTTNLSRSCYGSYMTSLPAFEEVTFAHFRKLSESNSQFYPQFMHTEYFANEIIEDRIAERPQARRLSLDEMINGFQQGICFRNISVSPSFTAESMMKEFLLNGGRLFRGSVRHIREVVAEGVKPFTRADSFEENMGSPHAIVVCVGLGARFIGGIEDKSVSCIRIPLVKLRAPWVTAGKAFYDKDFQAILSLVPTGNGDPVRLKSMNGKSVPSPRSQDTDNLLQQVTKWCPEVLQSTSTTSNIHSLVVYQGCDIFAARESGPRLEVEWAPAAPYPRRVPIIYNYGYGPGELQATKGIAEAVVNILQAALQQEASRREEAAL</sequence>
<dbReference type="Proteomes" id="UP000521943">
    <property type="component" value="Unassembled WGS sequence"/>
</dbReference>
<keyword evidence="3" id="KW-0285">Flavoprotein</keyword>
<evidence type="ECO:0000256" key="3">
    <source>
        <dbReference type="ARBA" id="ARBA00022630"/>
    </source>
</evidence>